<gene>
    <name evidence="2" type="ORF">HMPREF0653_02670</name>
</gene>
<sequence length="52" mass="6101">MTIIQIPSDKNSFKTERLSCYFPIIPAFLSSSSFSYYNYNLADDFSIHHYNL</sequence>
<reference evidence="2 3" key="1">
    <citation type="submission" date="2013-06" db="EMBL/GenBank/DDBJ databases">
        <authorList>
            <person name="Weinstock G."/>
            <person name="Sodergren E."/>
            <person name="Lobos E.A."/>
            <person name="Fulton L."/>
            <person name="Fulton R."/>
            <person name="Courtney L."/>
            <person name="Fronick C."/>
            <person name="O'Laughlin M."/>
            <person name="Godfrey J."/>
            <person name="Wilson R.M."/>
            <person name="Miner T."/>
            <person name="Farmer C."/>
            <person name="Delehaunty K."/>
            <person name="Cordes M."/>
            <person name="Minx P."/>
            <person name="Tomlinson C."/>
            <person name="Chen J."/>
            <person name="Wollam A."/>
            <person name="Pepin K.H."/>
            <person name="Bhonagiri V."/>
            <person name="Zhang X."/>
            <person name="Warren W."/>
            <person name="Mitreva M."/>
            <person name="Mardis E.R."/>
            <person name="Wilson R.K."/>
        </authorList>
    </citation>
    <scope>NUCLEOTIDE SEQUENCE [LARGE SCALE GENOMIC DNA]</scope>
    <source>
        <strain evidence="2 3">ATCC 29426</strain>
    </source>
</reference>
<accession>A0ABN0NNK0</accession>
<name>A0ABN0NNK0_9BACT</name>
<dbReference type="Proteomes" id="UP000016660">
    <property type="component" value="Unassembled WGS sequence"/>
</dbReference>
<organism evidence="2 3">
    <name type="scientific">Prevotella disiens JCM 6334 = ATCC 29426</name>
    <dbReference type="NCBI Taxonomy" id="1235811"/>
    <lineage>
        <taxon>Bacteria</taxon>
        <taxon>Pseudomonadati</taxon>
        <taxon>Bacteroidota</taxon>
        <taxon>Bacteroidia</taxon>
        <taxon>Bacteroidales</taxon>
        <taxon>Prevotellaceae</taxon>
        <taxon>Prevotella</taxon>
    </lineage>
</organism>
<evidence type="ECO:0000313" key="2">
    <source>
        <dbReference type="EMBL" id="ERJ70953.1"/>
    </source>
</evidence>
<keyword evidence="3" id="KW-1185">Reference proteome</keyword>
<keyword evidence="1" id="KW-0472">Membrane</keyword>
<keyword evidence="1" id="KW-1133">Transmembrane helix</keyword>
<keyword evidence="1" id="KW-0812">Transmembrane</keyword>
<comment type="caution">
    <text evidence="2">The sequence shown here is derived from an EMBL/GenBank/DDBJ whole genome shotgun (WGS) entry which is preliminary data.</text>
</comment>
<proteinExistence type="predicted"/>
<evidence type="ECO:0000256" key="1">
    <source>
        <dbReference type="SAM" id="Phobius"/>
    </source>
</evidence>
<dbReference type="EMBL" id="AWUY01000318">
    <property type="protein sequence ID" value="ERJ70953.1"/>
    <property type="molecule type" value="Genomic_DNA"/>
</dbReference>
<evidence type="ECO:0000313" key="3">
    <source>
        <dbReference type="Proteomes" id="UP000016660"/>
    </source>
</evidence>
<protein>
    <submittedName>
        <fullName evidence="2">Uncharacterized protein</fullName>
    </submittedName>
</protein>
<feature type="transmembrane region" description="Helical" evidence="1">
    <location>
        <begin position="20"/>
        <end position="39"/>
    </location>
</feature>